<evidence type="ECO:0000256" key="4">
    <source>
        <dbReference type="ARBA" id="ARBA00022989"/>
    </source>
</evidence>
<evidence type="ECO:0000256" key="6">
    <source>
        <dbReference type="ARBA" id="ARBA00023315"/>
    </source>
</evidence>
<dbReference type="KEGG" id="bmy:BM_BM2942"/>
<comment type="subcellular location">
    <subcellularLocation>
        <location evidence="1">Membrane</location>
        <topology evidence="1">Multi-pass membrane protein</topology>
    </subcellularLocation>
</comment>
<dbReference type="GO" id="GO:0016746">
    <property type="term" value="F:acyltransferase activity"/>
    <property type="evidence" value="ECO:0007669"/>
    <property type="project" value="UniProtKB-KW"/>
</dbReference>
<dbReference type="InterPro" id="IPR004299">
    <property type="entry name" value="MBOAT_fam"/>
</dbReference>
<gene>
    <name evidence="8" type="primary">Bm2942</name>
    <name evidence="10" type="synonym">Bm1_34855</name>
    <name evidence="8" type="ORF">BM_BM2942</name>
</gene>
<dbReference type="Pfam" id="PF03062">
    <property type="entry name" value="MBOAT"/>
    <property type="match status" value="1"/>
</dbReference>
<dbReference type="RefSeq" id="XP_001898417.2">
    <property type="nucleotide sequence ID" value="XM_001898382.2"/>
</dbReference>
<dbReference type="GO" id="GO:0030258">
    <property type="term" value="P:lipid modification"/>
    <property type="evidence" value="ECO:0007669"/>
    <property type="project" value="TreeGrafter"/>
</dbReference>
<keyword evidence="6" id="KW-0012">Acyltransferase</keyword>
<dbReference type="InterPro" id="IPR049941">
    <property type="entry name" value="LPLAT_7/PORCN-like"/>
</dbReference>
<reference evidence="9" key="1">
    <citation type="journal article" date="2007" name="Science">
        <title>Draft genome of the filarial nematode parasite Brugia malayi.</title>
        <authorList>
            <person name="Ghedin E."/>
            <person name="Wang S."/>
            <person name="Spiro D."/>
            <person name="Caler E."/>
            <person name="Zhao Q."/>
            <person name="Crabtree J."/>
            <person name="Allen J.E."/>
            <person name="Delcher A.L."/>
            <person name="Guiliano D.B."/>
            <person name="Miranda-Saavedra D."/>
            <person name="Angiuoli S.V."/>
            <person name="Creasy T."/>
            <person name="Amedeo P."/>
            <person name="Haas B."/>
            <person name="El-Sayed N.M."/>
            <person name="Wortman J.R."/>
            <person name="Feldblyum T."/>
            <person name="Tallon L."/>
            <person name="Schatz M."/>
            <person name="Shumway M."/>
            <person name="Koo H."/>
            <person name="Salzberg S.L."/>
            <person name="Schobel S."/>
            <person name="Pertea M."/>
            <person name="Pop M."/>
            <person name="White O."/>
            <person name="Barton G.J."/>
            <person name="Carlow C.K."/>
            <person name="Crawford M.J."/>
            <person name="Daub J."/>
            <person name="Dimmic M.W."/>
            <person name="Estes C.F."/>
            <person name="Foster J.M."/>
            <person name="Ganatra M."/>
            <person name="Gregory W.F."/>
            <person name="Johnson N.M."/>
            <person name="Jin J."/>
            <person name="Komuniecki R."/>
            <person name="Korf I."/>
            <person name="Kumar S."/>
            <person name="Laney S."/>
            <person name="Li B.W."/>
            <person name="Li W."/>
            <person name="Lindblom T.H."/>
            <person name="Lustigman S."/>
            <person name="Ma D."/>
            <person name="Maina C.V."/>
            <person name="Martin D.M."/>
            <person name="McCarter J.P."/>
            <person name="McReynolds L."/>
            <person name="Mitreva M."/>
            <person name="Nutman T.B."/>
            <person name="Parkinson J."/>
            <person name="Peregrin-Alvarez J.M."/>
            <person name="Poole C."/>
            <person name="Ren Q."/>
            <person name="Saunders L."/>
            <person name="Sluder A.E."/>
            <person name="Smith K."/>
            <person name="Stanke M."/>
            <person name="Unnasch T.R."/>
            <person name="Ware J."/>
            <person name="Wei A.D."/>
            <person name="Weil G."/>
            <person name="Williams D.J."/>
            <person name="Zhang Y."/>
            <person name="Williams S.A."/>
            <person name="Fraser-Liggett C."/>
            <person name="Slatko B."/>
            <person name="Blaxter M.L."/>
            <person name="Scott A.L."/>
        </authorList>
    </citation>
    <scope>NUCLEOTIDE SEQUENCE</scope>
    <source>
        <strain evidence="9">FR3</strain>
    </source>
</reference>
<accession>A0A8L7T0X7</accession>
<feature type="transmembrane region" description="Helical" evidence="7">
    <location>
        <begin position="129"/>
        <end position="148"/>
    </location>
</feature>
<keyword evidence="4 7" id="KW-1133">Transmembrane helix</keyword>
<dbReference type="EMBL" id="CAAKNF010000196">
    <property type="protein sequence ID" value="VIO89487.1"/>
    <property type="molecule type" value="Genomic_DNA"/>
</dbReference>
<feature type="transmembrane region" description="Helical" evidence="7">
    <location>
        <begin position="58"/>
        <end position="75"/>
    </location>
</feature>
<keyword evidence="9" id="KW-1185">Reference proteome</keyword>
<evidence type="ECO:0000256" key="3">
    <source>
        <dbReference type="ARBA" id="ARBA00022692"/>
    </source>
</evidence>
<dbReference type="GO" id="GO:0016020">
    <property type="term" value="C:membrane"/>
    <property type="evidence" value="ECO:0007669"/>
    <property type="project" value="UniProtKB-SubCell"/>
</dbReference>
<feature type="transmembrane region" description="Helical" evidence="7">
    <location>
        <begin position="154"/>
        <end position="176"/>
    </location>
</feature>
<accession>A0A4E9F0D3</accession>
<protein>
    <submittedName>
        <fullName evidence="8 10">MBOAT family protein</fullName>
    </submittedName>
</protein>
<evidence type="ECO:0000256" key="1">
    <source>
        <dbReference type="ARBA" id="ARBA00004141"/>
    </source>
</evidence>
<feature type="transmembrane region" description="Helical" evidence="7">
    <location>
        <begin position="460"/>
        <end position="481"/>
    </location>
</feature>
<feature type="transmembrane region" description="Helical" evidence="7">
    <location>
        <begin position="248"/>
        <end position="267"/>
    </location>
</feature>
<dbReference type="OrthoDB" id="286734at2759"/>
<dbReference type="Proteomes" id="UP000006672">
    <property type="component" value="Unassembled WGS sequence"/>
</dbReference>
<evidence type="ECO:0000256" key="2">
    <source>
        <dbReference type="ARBA" id="ARBA00022679"/>
    </source>
</evidence>
<dbReference type="PANTHER" id="PTHR13906:SF4">
    <property type="entry name" value="LYSOPHOSPHOLIPID ACYLTRANSFERASE 6"/>
    <property type="match status" value="1"/>
</dbReference>
<proteinExistence type="predicted"/>
<keyword evidence="3 7" id="KW-0812">Transmembrane</keyword>
<sequence length="504" mass="58525">MHQDKIIPTRMYLPLSPCSVITTSFGKIVNMPGTHTFYDGSTVLQSIADIIGLEVDKVNLLLCQLISLPFAYFHYHMFTSTAVSQTVRIACPTILGLMFCYFCFGNALKHLILLVGLSYIIMRLSPPRIVHKCIFTFAMGYLVFLHWYRWYVLTAYYLDITGPMMILVQKITMLAFNLHDGKVKRSEELNDMQKKEALNSVPDILSFLSYMFHFQAVLTGPACFYTDYMAWINGTAAIGKDGKIEKPWHVVLIKLLQAGVFMLLYVFLGDRFTPDIIIDKKYMNLNWIQWIFVLYIVMAFQRVPYYVAWTLADAIFNLSGFGFKGYDSDGKPQWDLVSNVKPWKVETALNFKETLEAWNCCTMYWLRRVAYDRVPKGYRTLSTYLLSAVWHGFFLGYYVTFLTGALFTVSARTIRRCLRWRFQRNEFLRRLYDLLTLVVTKIVLSYATFPFVMMHVGPGLYFYSRMYFCLHIVAFLALFVLPRVMPPESKSVQSKNDCDTKKLS</sequence>
<dbReference type="WBParaSite" id="Bm2942.1">
    <property type="protein sequence ID" value="Bm2942.1"/>
    <property type="gene ID" value="WBGene00223203"/>
</dbReference>
<feature type="transmembrane region" description="Helical" evidence="7">
    <location>
        <begin position="287"/>
        <end position="307"/>
    </location>
</feature>
<dbReference type="CTD" id="6101860"/>
<name>A0A4E9F0D3_BRUMA</name>
<keyword evidence="2" id="KW-0808">Transferase</keyword>
<feature type="transmembrane region" description="Helical" evidence="7">
    <location>
        <begin position="431"/>
        <end position="454"/>
    </location>
</feature>
<dbReference type="PANTHER" id="PTHR13906">
    <property type="entry name" value="PORCUPINE"/>
    <property type="match status" value="1"/>
</dbReference>
<organism evidence="8">
    <name type="scientific">Brugia malayi</name>
    <name type="common">Filarial nematode worm</name>
    <dbReference type="NCBI Taxonomy" id="6279"/>
    <lineage>
        <taxon>Eukaryota</taxon>
        <taxon>Metazoa</taxon>
        <taxon>Ecdysozoa</taxon>
        <taxon>Nematoda</taxon>
        <taxon>Chromadorea</taxon>
        <taxon>Rhabditida</taxon>
        <taxon>Spirurina</taxon>
        <taxon>Spiruromorpha</taxon>
        <taxon>Filarioidea</taxon>
        <taxon>Onchocercidae</taxon>
        <taxon>Brugia</taxon>
    </lineage>
</organism>
<feature type="transmembrane region" description="Helical" evidence="7">
    <location>
        <begin position="87"/>
        <end position="108"/>
    </location>
</feature>
<dbReference type="GeneID" id="6101860"/>
<reference evidence="8" key="2">
    <citation type="submission" date="2019-04" db="EMBL/GenBank/DDBJ databases">
        <authorList>
            <person name="Howe K."/>
            <person name="Paulini M."/>
            <person name="Williams G."/>
        </authorList>
    </citation>
    <scope>NUCLEOTIDE SEQUENCE [LARGE SCALE GENOMIC DNA]</scope>
    <source>
        <strain evidence="8">FR3</strain>
    </source>
</reference>
<feature type="transmembrane region" description="Helical" evidence="7">
    <location>
        <begin position="388"/>
        <end position="410"/>
    </location>
</feature>
<evidence type="ECO:0000256" key="7">
    <source>
        <dbReference type="SAM" id="Phobius"/>
    </source>
</evidence>
<dbReference type="AlphaFoldDB" id="A0A4E9F0D3"/>
<evidence type="ECO:0000313" key="9">
    <source>
        <dbReference type="Proteomes" id="UP000006672"/>
    </source>
</evidence>
<evidence type="ECO:0000256" key="5">
    <source>
        <dbReference type="ARBA" id="ARBA00023136"/>
    </source>
</evidence>
<evidence type="ECO:0000313" key="8">
    <source>
        <dbReference type="EMBL" id="VIO89487.1"/>
    </source>
</evidence>
<reference evidence="10" key="3">
    <citation type="submission" date="2022-04" db="UniProtKB">
        <authorList>
            <consortium name="WormBaseParasite"/>
        </authorList>
    </citation>
    <scope>IDENTIFICATION</scope>
</reference>
<evidence type="ECO:0000313" key="10">
    <source>
        <dbReference type="WBParaSite" id="Bm2942.1"/>
    </source>
</evidence>
<keyword evidence="5 7" id="KW-0472">Membrane</keyword>